<comment type="caution">
    <text evidence="3">The sequence shown here is derived from an EMBL/GenBank/DDBJ whole genome shotgun (WGS) entry which is preliminary data.</text>
</comment>
<evidence type="ECO:0000313" key="4">
    <source>
        <dbReference type="Proteomes" id="UP000828390"/>
    </source>
</evidence>
<keyword evidence="1" id="KW-0479">Metal-binding</keyword>
<dbReference type="InterPro" id="IPR039461">
    <property type="entry name" value="Peptidase_M49"/>
</dbReference>
<evidence type="ECO:0000313" key="3">
    <source>
        <dbReference type="EMBL" id="KAH3738199.1"/>
    </source>
</evidence>
<accession>A0A9D4D585</accession>
<dbReference type="PANTHER" id="PTHR23422">
    <property type="entry name" value="DIPEPTIDYL PEPTIDASE III-RELATED"/>
    <property type="match status" value="1"/>
</dbReference>
<name>A0A9D4D585_DREPO</name>
<reference evidence="3" key="2">
    <citation type="submission" date="2020-11" db="EMBL/GenBank/DDBJ databases">
        <authorList>
            <person name="McCartney M.A."/>
            <person name="Auch B."/>
            <person name="Kono T."/>
            <person name="Mallez S."/>
            <person name="Becker A."/>
            <person name="Gohl D.M."/>
            <person name="Silverstein K.A.T."/>
            <person name="Koren S."/>
            <person name="Bechman K.B."/>
            <person name="Herman A."/>
            <person name="Abrahante J.E."/>
            <person name="Garbe J."/>
        </authorList>
    </citation>
    <scope>NUCLEOTIDE SEQUENCE</scope>
    <source>
        <strain evidence="3">Duluth1</strain>
        <tissue evidence="3">Whole animal</tissue>
    </source>
</reference>
<dbReference type="Proteomes" id="UP000828390">
    <property type="component" value="Unassembled WGS sequence"/>
</dbReference>
<proteinExistence type="predicted"/>
<organism evidence="3 4">
    <name type="scientific">Dreissena polymorpha</name>
    <name type="common">Zebra mussel</name>
    <name type="synonym">Mytilus polymorpha</name>
    <dbReference type="NCBI Taxonomy" id="45954"/>
    <lineage>
        <taxon>Eukaryota</taxon>
        <taxon>Metazoa</taxon>
        <taxon>Spiralia</taxon>
        <taxon>Lophotrochozoa</taxon>
        <taxon>Mollusca</taxon>
        <taxon>Bivalvia</taxon>
        <taxon>Autobranchia</taxon>
        <taxon>Heteroconchia</taxon>
        <taxon>Euheterodonta</taxon>
        <taxon>Imparidentia</taxon>
        <taxon>Neoheterodontei</taxon>
        <taxon>Myida</taxon>
        <taxon>Dreissenoidea</taxon>
        <taxon>Dreissenidae</taxon>
        <taxon>Dreissena</taxon>
    </lineage>
</organism>
<dbReference type="GO" id="GO:0005737">
    <property type="term" value="C:cytoplasm"/>
    <property type="evidence" value="ECO:0007669"/>
    <property type="project" value="TreeGrafter"/>
</dbReference>
<reference evidence="3" key="1">
    <citation type="journal article" date="2019" name="bioRxiv">
        <title>The Genome of the Zebra Mussel, Dreissena polymorpha: A Resource for Invasive Species Research.</title>
        <authorList>
            <person name="McCartney M.A."/>
            <person name="Auch B."/>
            <person name="Kono T."/>
            <person name="Mallez S."/>
            <person name="Zhang Y."/>
            <person name="Obille A."/>
            <person name="Becker A."/>
            <person name="Abrahante J.E."/>
            <person name="Garbe J."/>
            <person name="Badalamenti J.P."/>
            <person name="Herman A."/>
            <person name="Mangelson H."/>
            <person name="Liachko I."/>
            <person name="Sullivan S."/>
            <person name="Sone E.D."/>
            <person name="Koren S."/>
            <person name="Silverstein K.A.T."/>
            <person name="Beckman K.B."/>
            <person name="Gohl D.M."/>
        </authorList>
    </citation>
    <scope>NUCLEOTIDE SEQUENCE</scope>
    <source>
        <strain evidence="3">Duluth1</strain>
        <tissue evidence="3">Whole animal</tissue>
    </source>
</reference>
<dbReference type="EMBL" id="JAIWYP010000011">
    <property type="protein sequence ID" value="KAH3738199.1"/>
    <property type="molecule type" value="Genomic_DNA"/>
</dbReference>
<dbReference type="GO" id="GO:0046872">
    <property type="term" value="F:metal ion binding"/>
    <property type="evidence" value="ECO:0007669"/>
    <property type="project" value="UniProtKB-KW"/>
</dbReference>
<dbReference type="Pfam" id="PF03571">
    <property type="entry name" value="Peptidase_M49"/>
    <property type="match status" value="1"/>
</dbReference>
<evidence type="ECO:0000256" key="2">
    <source>
        <dbReference type="ARBA" id="ARBA00022801"/>
    </source>
</evidence>
<dbReference type="AlphaFoldDB" id="A0A9D4D585"/>
<gene>
    <name evidence="3" type="ORF">DPMN_044827</name>
</gene>
<dbReference type="GO" id="GO:0008239">
    <property type="term" value="F:dipeptidyl-peptidase activity"/>
    <property type="evidence" value="ECO:0007669"/>
    <property type="project" value="TreeGrafter"/>
</dbReference>
<evidence type="ECO:0000256" key="1">
    <source>
        <dbReference type="ARBA" id="ARBA00022723"/>
    </source>
</evidence>
<dbReference type="PANTHER" id="PTHR23422:SF11">
    <property type="entry name" value="DIPEPTIDYL PEPTIDASE 3"/>
    <property type="match status" value="1"/>
</dbReference>
<sequence>MGLREKFERLVLESEAGKNDPEGIAGLWNSLSYRMYSLEERHRVLGLGPKCTSSYYSFTCDMDDAKLAQEFMLSKNLAAFNTRLIKKSLHEYEIRLASSETGDGVVPGCDKCLLGSHEFTAEGADAPVTFHITRGDYSKLLAKVVTCFEKAREFATTEAESRMLDGYIVSFTTGSVPSHMDMARIWIKNKSPAVETFFAFLESYRDPLGVRAEFEAFVGFVNKERSAKYQELVNNTERLLKTLPWPAEYEMDKFLRPDTLSIDLLTYGASGVPDGCNIPYSSGGDVGHKVPKLRGFLRRMPRGTIDIKVIIRTISGMLSGHVHGRHEGQSQTPRTTDEGYPAICIAIWPCSWWLSGHVHIRHLGQSQTPMTISGRLSCHVHGRHHGQSQRGYLTDNLRELPGYDNDRQAQWLRLMIIINQF</sequence>
<protein>
    <submittedName>
        <fullName evidence="3">Uncharacterized protein</fullName>
    </submittedName>
</protein>
<dbReference type="Gene3D" id="3.30.540.30">
    <property type="match status" value="1"/>
</dbReference>
<keyword evidence="2" id="KW-0378">Hydrolase</keyword>
<keyword evidence="4" id="KW-1185">Reference proteome</keyword>